<evidence type="ECO:0000313" key="1">
    <source>
        <dbReference type="EMBL" id="MBC4018672.1"/>
    </source>
</evidence>
<protein>
    <submittedName>
        <fullName evidence="1">Uncharacterized protein</fullName>
    </submittedName>
</protein>
<proteinExistence type="predicted"/>
<accession>A0A9X0UFE6</accession>
<reference evidence="1" key="1">
    <citation type="submission" date="2020-08" db="EMBL/GenBank/DDBJ databases">
        <authorList>
            <person name="Hu Y."/>
            <person name="Nguyen S.V."/>
            <person name="Li F."/>
            <person name="Fanning S."/>
        </authorList>
    </citation>
    <scope>NUCLEOTIDE SEQUENCE</scope>
    <source>
        <strain evidence="1">SYSU D8009</strain>
    </source>
</reference>
<organism evidence="1 2">
    <name type="scientific">Siccirubricoccus deserti</name>
    <dbReference type="NCBI Taxonomy" id="2013562"/>
    <lineage>
        <taxon>Bacteria</taxon>
        <taxon>Pseudomonadati</taxon>
        <taxon>Pseudomonadota</taxon>
        <taxon>Alphaproteobacteria</taxon>
        <taxon>Acetobacterales</taxon>
        <taxon>Roseomonadaceae</taxon>
        <taxon>Siccirubricoccus</taxon>
    </lineage>
</organism>
<dbReference type="AlphaFoldDB" id="A0A9X0UFE6"/>
<dbReference type="RefSeq" id="WP_186773418.1">
    <property type="nucleotide sequence ID" value="NZ_JACOMF010000070.1"/>
</dbReference>
<gene>
    <name evidence="1" type="ORF">H7965_25755</name>
</gene>
<name>A0A9X0UFE6_9PROT</name>
<sequence length="462" mass="48643">MLEAADRRARIVERAAALARDVAPELASVLLTHFPDAETLDTLRPGTAEDLDTITEVNQAVAAELASAGVQVVVQVADRAAFRRWMDGRADTPENRLAWRHRGHLLHGDAALAAVGLDAKFARPRTASGRPDGKSAGKSSAAATPADRLVKAFVKDGGTEFEALAQELLNAGRQGVLDLAIRKAGDRYGEAAAEDLAMELLALAEGAAVGPAGWAELVALPVALPPGGAPQPEALAESLVAAGVLPDSIELRFLPGWRSPSALAQLNPCALRHVLLDMVAGKPPAALPPILADSLDEDGFGVLLGLQLDWSIPVWEEIAVHGLPKLPEEGEESPEEAARATAFDRWRNAVHEAHEGCVPLALVPASEVAAEIADFLDEGGEELGGLEEIREFVAVARGEAPGEEVVCRPEIVGDGLELSLYTTGGRFLDSLSLSAEQLPARAEETLRLVSSFVPLVKDTPGH</sequence>
<keyword evidence="2" id="KW-1185">Reference proteome</keyword>
<comment type="caution">
    <text evidence="1">The sequence shown here is derived from an EMBL/GenBank/DDBJ whole genome shotgun (WGS) entry which is preliminary data.</text>
</comment>
<dbReference type="Proteomes" id="UP000600101">
    <property type="component" value="Unassembled WGS sequence"/>
</dbReference>
<dbReference type="EMBL" id="JACOMF010000070">
    <property type="protein sequence ID" value="MBC4018672.1"/>
    <property type="molecule type" value="Genomic_DNA"/>
</dbReference>
<evidence type="ECO:0000313" key="2">
    <source>
        <dbReference type="Proteomes" id="UP000600101"/>
    </source>
</evidence>